<evidence type="ECO:0000313" key="2">
    <source>
        <dbReference type="EMBL" id="RLV97296.1"/>
    </source>
</evidence>
<keyword evidence="1" id="KW-0472">Membrane</keyword>
<organism evidence="2 3">
    <name type="scientific">Chloebia gouldiae</name>
    <name type="common">Gouldian finch</name>
    <name type="synonym">Erythrura gouldiae</name>
    <dbReference type="NCBI Taxonomy" id="44316"/>
    <lineage>
        <taxon>Eukaryota</taxon>
        <taxon>Metazoa</taxon>
        <taxon>Chordata</taxon>
        <taxon>Craniata</taxon>
        <taxon>Vertebrata</taxon>
        <taxon>Euteleostomi</taxon>
        <taxon>Archelosauria</taxon>
        <taxon>Archosauria</taxon>
        <taxon>Dinosauria</taxon>
        <taxon>Saurischia</taxon>
        <taxon>Theropoda</taxon>
        <taxon>Coelurosauria</taxon>
        <taxon>Aves</taxon>
        <taxon>Neognathae</taxon>
        <taxon>Neoaves</taxon>
        <taxon>Telluraves</taxon>
        <taxon>Australaves</taxon>
        <taxon>Passeriformes</taxon>
        <taxon>Passeroidea</taxon>
        <taxon>Passeridae</taxon>
        <taxon>Chloebia</taxon>
    </lineage>
</organism>
<comment type="caution">
    <text evidence="2">The sequence shown here is derived from an EMBL/GenBank/DDBJ whole genome shotgun (WGS) entry which is preliminary data.</text>
</comment>
<keyword evidence="1" id="KW-0812">Transmembrane</keyword>
<keyword evidence="1" id="KW-1133">Transmembrane helix</keyword>
<sequence length="158" mass="17663">MVGFKVCLGTLAVIFGLVPLFIIIYLFVYFPSCRTFPHFVQTGRCQRHCSTHGLRSTLGRKGVMQSVVCALWSPGFAFSDASVYTLKTTLRRSPLQSILLQCCVRPCFGLWLCAVQSCRGTDALHGEGTEELSLRKAEQWVLLGFRWLPGEQLTQGKN</sequence>
<accession>A0A3L8S564</accession>
<evidence type="ECO:0000256" key="1">
    <source>
        <dbReference type="SAM" id="Phobius"/>
    </source>
</evidence>
<keyword evidence="3" id="KW-1185">Reference proteome</keyword>
<dbReference type="Proteomes" id="UP000276834">
    <property type="component" value="Unassembled WGS sequence"/>
</dbReference>
<protein>
    <submittedName>
        <fullName evidence="2">Uncharacterized protein</fullName>
    </submittedName>
</protein>
<proteinExistence type="predicted"/>
<evidence type="ECO:0000313" key="3">
    <source>
        <dbReference type="Proteomes" id="UP000276834"/>
    </source>
</evidence>
<name>A0A3L8S564_CHLGU</name>
<dbReference type="AlphaFoldDB" id="A0A3L8S564"/>
<dbReference type="EMBL" id="QUSF01000061">
    <property type="protein sequence ID" value="RLV97296.1"/>
    <property type="molecule type" value="Genomic_DNA"/>
</dbReference>
<gene>
    <name evidence="2" type="ORF">DV515_00011956</name>
</gene>
<feature type="transmembrane region" description="Helical" evidence="1">
    <location>
        <begin position="7"/>
        <end position="30"/>
    </location>
</feature>
<reference evidence="2 3" key="1">
    <citation type="journal article" date="2018" name="Proc. R. Soc. B">
        <title>A non-coding region near Follistatin controls head colour polymorphism in the Gouldian finch.</title>
        <authorList>
            <person name="Toomey M.B."/>
            <person name="Marques C.I."/>
            <person name="Andrade P."/>
            <person name="Araujo P.M."/>
            <person name="Sabatino S."/>
            <person name="Gazda M.A."/>
            <person name="Afonso S."/>
            <person name="Lopes R.J."/>
            <person name="Corbo J.C."/>
            <person name="Carneiro M."/>
        </authorList>
    </citation>
    <scope>NUCLEOTIDE SEQUENCE [LARGE SCALE GENOMIC DNA]</scope>
    <source>
        <strain evidence="2">Red01</strain>
        <tissue evidence="2">Muscle</tissue>
    </source>
</reference>